<sequence length="418" mass="46265">LASSRSKVEGFACDGGAYDKRSSWSASDGCHHNRVSQLDYVVLGSPEVLPYYSDDEDILVVEVSGKIPPGLTVPVKPSELEFWLAAINHGLRAAAPSSASGEGVTTTKREKCSLHNGRPPEIVVDVRLFHPAFEDFIRRYHGTEKLENRKAPARNLLVCSAAYYNENKACQDAVTPFLTTLLGNRDLIPLLFELKNEMSCGDADATHQVGLLYCKYWSYKKEANRASCCPTFLLTLMGSWLCVLGTHQQNRQAPTRIREGGFKFQMKVPEMMCMGVPKLFVTLSAGILGLEEFHHLELVSEAQFFPYVTSFTDKTMKGEVRSSYKGCTDPDPNSNKTVFTADTEDNLLIVIKFIERFNETTHCLLAAGDLVPPLRPCGRSIAGEGEYPAGTNLVDTEWPEGVEVPGGLLQFEHDNEMP</sequence>
<evidence type="ECO:0000313" key="1">
    <source>
        <dbReference type="EMBL" id="KAF9645007.1"/>
    </source>
</evidence>
<accession>A0ACB6Z645</accession>
<dbReference type="Proteomes" id="UP000886501">
    <property type="component" value="Unassembled WGS sequence"/>
</dbReference>
<protein>
    <submittedName>
        <fullName evidence="1">Uncharacterized protein</fullName>
    </submittedName>
</protein>
<dbReference type="EMBL" id="MU118109">
    <property type="protein sequence ID" value="KAF9645007.1"/>
    <property type="molecule type" value="Genomic_DNA"/>
</dbReference>
<keyword evidence="2" id="KW-1185">Reference proteome</keyword>
<gene>
    <name evidence="1" type="ORF">BDM02DRAFT_3131401</name>
</gene>
<reference evidence="1" key="1">
    <citation type="submission" date="2019-10" db="EMBL/GenBank/DDBJ databases">
        <authorList>
            <consortium name="DOE Joint Genome Institute"/>
            <person name="Kuo A."/>
            <person name="Miyauchi S."/>
            <person name="Kiss E."/>
            <person name="Drula E."/>
            <person name="Kohler A."/>
            <person name="Sanchez-Garcia M."/>
            <person name="Andreopoulos B."/>
            <person name="Barry K.W."/>
            <person name="Bonito G."/>
            <person name="Buee M."/>
            <person name="Carver A."/>
            <person name="Chen C."/>
            <person name="Cichocki N."/>
            <person name="Clum A."/>
            <person name="Culley D."/>
            <person name="Crous P.W."/>
            <person name="Fauchery L."/>
            <person name="Girlanda M."/>
            <person name="Hayes R."/>
            <person name="Keri Z."/>
            <person name="Labutti K."/>
            <person name="Lipzen A."/>
            <person name="Lombard V."/>
            <person name="Magnuson J."/>
            <person name="Maillard F."/>
            <person name="Morin E."/>
            <person name="Murat C."/>
            <person name="Nolan M."/>
            <person name="Ohm R."/>
            <person name="Pangilinan J."/>
            <person name="Pereira M."/>
            <person name="Perotto S."/>
            <person name="Peter M."/>
            <person name="Riley R."/>
            <person name="Sitrit Y."/>
            <person name="Stielow B."/>
            <person name="Szollosi G."/>
            <person name="Zifcakova L."/>
            <person name="Stursova M."/>
            <person name="Spatafora J.W."/>
            <person name="Tedersoo L."/>
            <person name="Vaario L.-M."/>
            <person name="Yamada A."/>
            <person name="Yan M."/>
            <person name="Wang P."/>
            <person name="Xu J."/>
            <person name="Bruns T."/>
            <person name="Baldrian P."/>
            <person name="Vilgalys R."/>
            <person name="Henrissat B."/>
            <person name="Grigoriev I.V."/>
            <person name="Hibbett D."/>
            <person name="Nagy L.G."/>
            <person name="Martin F.M."/>
        </authorList>
    </citation>
    <scope>NUCLEOTIDE SEQUENCE</scope>
    <source>
        <strain evidence="1">P2</strain>
    </source>
</reference>
<proteinExistence type="predicted"/>
<organism evidence="1 2">
    <name type="scientific">Thelephora ganbajun</name>
    <name type="common">Ganba fungus</name>
    <dbReference type="NCBI Taxonomy" id="370292"/>
    <lineage>
        <taxon>Eukaryota</taxon>
        <taxon>Fungi</taxon>
        <taxon>Dikarya</taxon>
        <taxon>Basidiomycota</taxon>
        <taxon>Agaricomycotina</taxon>
        <taxon>Agaricomycetes</taxon>
        <taxon>Thelephorales</taxon>
        <taxon>Thelephoraceae</taxon>
        <taxon>Thelephora</taxon>
    </lineage>
</organism>
<comment type="caution">
    <text evidence="1">The sequence shown here is derived from an EMBL/GenBank/DDBJ whole genome shotgun (WGS) entry which is preliminary data.</text>
</comment>
<name>A0ACB6Z645_THEGA</name>
<feature type="non-terminal residue" evidence="1">
    <location>
        <position position="1"/>
    </location>
</feature>
<evidence type="ECO:0000313" key="2">
    <source>
        <dbReference type="Proteomes" id="UP000886501"/>
    </source>
</evidence>
<reference evidence="1" key="2">
    <citation type="journal article" date="2020" name="Nat. Commun.">
        <title>Large-scale genome sequencing of mycorrhizal fungi provides insights into the early evolution of symbiotic traits.</title>
        <authorList>
            <person name="Miyauchi S."/>
            <person name="Kiss E."/>
            <person name="Kuo A."/>
            <person name="Drula E."/>
            <person name="Kohler A."/>
            <person name="Sanchez-Garcia M."/>
            <person name="Morin E."/>
            <person name="Andreopoulos B."/>
            <person name="Barry K.W."/>
            <person name="Bonito G."/>
            <person name="Buee M."/>
            <person name="Carver A."/>
            <person name="Chen C."/>
            <person name="Cichocki N."/>
            <person name="Clum A."/>
            <person name="Culley D."/>
            <person name="Crous P.W."/>
            <person name="Fauchery L."/>
            <person name="Girlanda M."/>
            <person name="Hayes R.D."/>
            <person name="Keri Z."/>
            <person name="LaButti K."/>
            <person name="Lipzen A."/>
            <person name="Lombard V."/>
            <person name="Magnuson J."/>
            <person name="Maillard F."/>
            <person name="Murat C."/>
            <person name="Nolan M."/>
            <person name="Ohm R.A."/>
            <person name="Pangilinan J."/>
            <person name="Pereira M.F."/>
            <person name="Perotto S."/>
            <person name="Peter M."/>
            <person name="Pfister S."/>
            <person name="Riley R."/>
            <person name="Sitrit Y."/>
            <person name="Stielow J.B."/>
            <person name="Szollosi G."/>
            <person name="Zifcakova L."/>
            <person name="Stursova M."/>
            <person name="Spatafora J.W."/>
            <person name="Tedersoo L."/>
            <person name="Vaario L.M."/>
            <person name="Yamada A."/>
            <person name="Yan M."/>
            <person name="Wang P."/>
            <person name="Xu J."/>
            <person name="Bruns T."/>
            <person name="Baldrian P."/>
            <person name="Vilgalys R."/>
            <person name="Dunand C."/>
            <person name="Henrissat B."/>
            <person name="Grigoriev I.V."/>
            <person name="Hibbett D."/>
            <person name="Nagy L.G."/>
            <person name="Martin F.M."/>
        </authorList>
    </citation>
    <scope>NUCLEOTIDE SEQUENCE</scope>
    <source>
        <strain evidence="1">P2</strain>
    </source>
</reference>